<organism evidence="2 3">
    <name type="scientific">Trypanosoma theileri</name>
    <dbReference type="NCBI Taxonomy" id="67003"/>
    <lineage>
        <taxon>Eukaryota</taxon>
        <taxon>Discoba</taxon>
        <taxon>Euglenozoa</taxon>
        <taxon>Kinetoplastea</taxon>
        <taxon>Metakinetoplastina</taxon>
        <taxon>Trypanosomatida</taxon>
        <taxon>Trypanosomatidae</taxon>
        <taxon>Trypanosoma</taxon>
    </lineage>
</organism>
<dbReference type="NCBIfam" id="TIGR01631">
    <property type="entry name" value="Trypano_RHS"/>
    <property type="match status" value="1"/>
</dbReference>
<evidence type="ECO:0000313" key="2">
    <source>
        <dbReference type="EMBL" id="ORC86382.1"/>
    </source>
</evidence>
<dbReference type="RefSeq" id="XP_028880448.1">
    <property type="nucleotide sequence ID" value="XM_029028421.1"/>
</dbReference>
<comment type="caution">
    <text evidence="2">The sequence shown here is derived from an EMBL/GenBank/DDBJ whole genome shotgun (WGS) entry which is preliminary data.</text>
</comment>
<dbReference type="InterPro" id="IPR006518">
    <property type="entry name" value="Trypano_RHS"/>
</dbReference>
<evidence type="ECO:0000313" key="3">
    <source>
        <dbReference type="Proteomes" id="UP000192257"/>
    </source>
</evidence>
<gene>
    <name evidence="2" type="ORF">TM35_000292640</name>
</gene>
<feature type="domain" description="Retrotransposon hot spot protein,C-terminal" evidence="1">
    <location>
        <begin position="1"/>
        <end position="169"/>
    </location>
</feature>
<evidence type="ECO:0000259" key="1">
    <source>
        <dbReference type="Pfam" id="PF07999"/>
    </source>
</evidence>
<protein>
    <submittedName>
        <fullName evidence="2">Retrotransposon hot spot (RHS) protein</fullName>
    </submittedName>
</protein>
<dbReference type="EMBL" id="NBCO01000029">
    <property type="protein sequence ID" value="ORC86382.1"/>
    <property type="molecule type" value="Genomic_DNA"/>
</dbReference>
<reference evidence="2 3" key="1">
    <citation type="submission" date="2017-03" db="EMBL/GenBank/DDBJ databases">
        <title>An alternative strategy for trypanosome survival in the mammalian bloodstream revealed through genome and transcriptome analysis of the ubiquitous bovine parasite Trypanosoma (Megatrypanum) theileri.</title>
        <authorList>
            <person name="Kelly S."/>
            <person name="Ivens A."/>
            <person name="Mott A."/>
            <person name="O'Neill E."/>
            <person name="Emms D."/>
            <person name="Macleod O."/>
            <person name="Voorheis P."/>
            <person name="Matthews J."/>
            <person name="Matthews K."/>
            <person name="Carrington M."/>
        </authorList>
    </citation>
    <scope>NUCLEOTIDE SEQUENCE [LARGE SCALE GENOMIC DNA]</scope>
    <source>
        <strain evidence="2">Edinburgh</strain>
    </source>
</reference>
<dbReference type="GeneID" id="39988201"/>
<dbReference type="Proteomes" id="UP000192257">
    <property type="component" value="Unassembled WGS sequence"/>
</dbReference>
<dbReference type="InterPro" id="IPR046836">
    <property type="entry name" value="RHS_C"/>
</dbReference>
<dbReference type="VEuPathDB" id="TriTrypDB:TM35_000292640"/>
<keyword evidence="3" id="KW-1185">Reference proteome</keyword>
<sequence>MNCHTVREIKAICAWEKRNQSKELENFWKEIKERINNIGPFPRYIFSNSPLYLRQYYEVKSSLNCITERTISEYMDILRGDGEWNDKSPSQDLLKVYRLAIGNVDFSRIAAFNDELNKSILVRVMKVCRAPYLKFFFTDRGMIIAEHFEKLGVIAFTDKNFVTALGKEPKIIQPPKGRVSQQSVLQRRDLITYASNGYDLFPTGINDASRRIEYNMLYHPSISNFPLVDAFYLVKSEEERVTMIGIQTTTARRHETTVTAVIEFNKYLKNCFSDWTNVSKEISWEIIYIQPYETDERRQIKKWQGCTLNESGNYNLEEQGITAKFWNEKVNQYRVNLSLGMAVRLVEALEGVRKEEKLSKIEDLIQIRR</sequence>
<dbReference type="Pfam" id="PF07999">
    <property type="entry name" value="RHSP"/>
    <property type="match status" value="1"/>
</dbReference>
<accession>A0A1X0NNT4</accession>
<name>A0A1X0NNT4_9TRYP</name>
<dbReference type="AlphaFoldDB" id="A0A1X0NNT4"/>
<dbReference type="STRING" id="67003.A0A1X0NNT4"/>
<proteinExistence type="predicted"/>